<comment type="caution">
    <text evidence="1">The sequence shown here is derived from an EMBL/GenBank/DDBJ whole genome shotgun (WGS) entry which is preliminary data.</text>
</comment>
<gene>
    <name evidence="1" type="ORF">SDC9_142464</name>
</gene>
<accession>A0A645E0K2</accession>
<evidence type="ECO:0000313" key="1">
    <source>
        <dbReference type="EMBL" id="MPM95310.1"/>
    </source>
</evidence>
<organism evidence="1">
    <name type="scientific">bioreactor metagenome</name>
    <dbReference type="NCBI Taxonomy" id="1076179"/>
    <lineage>
        <taxon>unclassified sequences</taxon>
        <taxon>metagenomes</taxon>
        <taxon>ecological metagenomes</taxon>
    </lineage>
</organism>
<dbReference type="AlphaFoldDB" id="A0A645E0K2"/>
<protein>
    <submittedName>
        <fullName evidence="1">Uncharacterized protein</fullName>
    </submittedName>
</protein>
<proteinExistence type="predicted"/>
<dbReference type="EMBL" id="VSSQ01041821">
    <property type="protein sequence ID" value="MPM95310.1"/>
    <property type="molecule type" value="Genomic_DNA"/>
</dbReference>
<reference evidence="1" key="1">
    <citation type="submission" date="2019-08" db="EMBL/GenBank/DDBJ databases">
        <authorList>
            <person name="Kucharzyk K."/>
            <person name="Murdoch R.W."/>
            <person name="Higgins S."/>
            <person name="Loffler F."/>
        </authorList>
    </citation>
    <scope>NUCLEOTIDE SEQUENCE</scope>
</reference>
<sequence>MIDNNITLLLNGRYQEMLLGYLLETNMLSATYLEVAAYAR</sequence>
<name>A0A645E0K2_9ZZZZ</name>